<protein>
    <submittedName>
        <fullName evidence="5">Rho GTPase-activating 3</fullName>
    </submittedName>
</protein>
<dbReference type="PANTHER" id="PTHR23177">
    <property type="entry name" value="MKIAA1688 PROTEIN"/>
    <property type="match status" value="1"/>
</dbReference>
<dbReference type="Pfam" id="PF00620">
    <property type="entry name" value="RhoGAP"/>
    <property type="match status" value="1"/>
</dbReference>
<proteinExistence type="predicted"/>
<dbReference type="EMBL" id="CACTIH010000008">
    <property type="protein sequence ID" value="CAA2933919.1"/>
    <property type="molecule type" value="Genomic_DNA"/>
</dbReference>
<dbReference type="InterPro" id="IPR008936">
    <property type="entry name" value="Rho_GTPase_activation_prot"/>
</dbReference>
<dbReference type="SMART" id="SM00324">
    <property type="entry name" value="RhoGAP"/>
    <property type="match status" value="1"/>
</dbReference>
<keyword evidence="6" id="KW-1185">Reference proteome</keyword>
<organism evidence="5 6">
    <name type="scientific">Olea europaea subsp. europaea</name>
    <dbReference type="NCBI Taxonomy" id="158383"/>
    <lineage>
        <taxon>Eukaryota</taxon>
        <taxon>Viridiplantae</taxon>
        <taxon>Streptophyta</taxon>
        <taxon>Embryophyta</taxon>
        <taxon>Tracheophyta</taxon>
        <taxon>Spermatophyta</taxon>
        <taxon>Magnoliopsida</taxon>
        <taxon>eudicotyledons</taxon>
        <taxon>Gunneridae</taxon>
        <taxon>Pentapetalae</taxon>
        <taxon>asterids</taxon>
        <taxon>lamiids</taxon>
        <taxon>Lamiales</taxon>
        <taxon>Oleaceae</taxon>
        <taxon>Oleeae</taxon>
        <taxon>Olea</taxon>
    </lineage>
</organism>
<evidence type="ECO:0000313" key="5">
    <source>
        <dbReference type="EMBL" id="CAA2933919.1"/>
    </source>
</evidence>
<feature type="domain" description="Rho-GAP" evidence="4">
    <location>
        <begin position="168"/>
        <end position="348"/>
    </location>
</feature>
<reference evidence="5 6" key="1">
    <citation type="submission" date="2019-12" db="EMBL/GenBank/DDBJ databases">
        <authorList>
            <person name="Alioto T."/>
            <person name="Alioto T."/>
            <person name="Gomez Garrido J."/>
        </authorList>
    </citation>
    <scope>NUCLEOTIDE SEQUENCE [LARGE SCALE GENOMIC DNA]</scope>
</reference>
<evidence type="ECO:0000256" key="1">
    <source>
        <dbReference type="ARBA" id="ARBA00022468"/>
    </source>
</evidence>
<dbReference type="SUPFAM" id="SSF48350">
    <property type="entry name" value="GTPase activation domain, GAP"/>
    <property type="match status" value="1"/>
</dbReference>
<dbReference type="FunFam" id="1.10.555.10:FF:000046">
    <property type="entry name" value="Rho GTPase-activating protein 5"/>
    <property type="match status" value="1"/>
</dbReference>
<dbReference type="AlphaFoldDB" id="A0A8S0P823"/>
<gene>
    <name evidence="5" type="ORF">OLEA9_A101553</name>
</gene>
<dbReference type="GO" id="GO:0007165">
    <property type="term" value="P:signal transduction"/>
    <property type="evidence" value="ECO:0007669"/>
    <property type="project" value="InterPro"/>
</dbReference>
<dbReference type="Proteomes" id="UP000594638">
    <property type="component" value="Unassembled WGS sequence"/>
</dbReference>
<dbReference type="SMART" id="SM00285">
    <property type="entry name" value="PBD"/>
    <property type="match status" value="1"/>
</dbReference>
<dbReference type="OrthoDB" id="185175at2759"/>
<dbReference type="InterPro" id="IPR000095">
    <property type="entry name" value="CRIB_dom"/>
</dbReference>
<dbReference type="Gene3D" id="1.10.555.10">
    <property type="entry name" value="Rho GTPase activation protein"/>
    <property type="match status" value="1"/>
</dbReference>
<keyword evidence="1" id="KW-0343">GTPase activation</keyword>
<dbReference type="InterPro" id="IPR000198">
    <property type="entry name" value="RhoGAP_dom"/>
</dbReference>
<feature type="compositionally biased region" description="Acidic residues" evidence="2">
    <location>
        <begin position="36"/>
        <end position="45"/>
    </location>
</feature>
<dbReference type="GO" id="GO:0005096">
    <property type="term" value="F:GTPase activator activity"/>
    <property type="evidence" value="ECO:0007669"/>
    <property type="project" value="UniProtKB-KW"/>
</dbReference>
<name>A0A8S0P823_OLEEU</name>
<evidence type="ECO:0000313" key="6">
    <source>
        <dbReference type="Proteomes" id="UP000594638"/>
    </source>
</evidence>
<sequence>MTRLFRSRSCTVTGLIAVKSMPPEKPSSPNSPSVYGDEEPEEDKEEGYFGDFFSDEEFENPVTTPFISPERRHGRWVKGQGRNGHNNNKNQQFSVLAMVATALRRSLVSCSVDRDHVASDVDIGWPTDVRHVSHVTFDRFNGFLGLPVELQPDIPCTPPSASASVFGVSAQSMQCSYDDRGNSVPRILLRMQNQLYSEGGLQAEGIFRINAENSREEIVRTQLNNGVMPCRVDVHCLAGLIKAWFRELPTGVLDSLTPEQVMHCNTEEECSHLVKLLPPTQAALLDWAINLMADVVQNEHLNKMNARNIAMVFAPNMTQMADPLTALIHAVQVMNFLKTLITKTLRERGVLSTTNRLFSACADSSGNIGGDHSSNATAIAMHGQASDDSSCSTSARGSLLRSATLERLEADSNKKSLILKSKSDVGVSEKYESIANRISPEKRKRNSLENRFRDEYDNDEVEGVFNRLSLRKGVRKLCKHPVFQLSKHAKKRSSVGTVNTRGGGAEAWAYDGCNSLTGLRSVQAE</sequence>
<dbReference type="PROSITE" id="PS50238">
    <property type="entry name" value="RHOGAP"/>
    <property type="match status" value="1"/>
</dbReference>
<evidence type="ECO:0000259" key="3">
    <source>
        <dbReference type="PROSITE" id="PS50108"/>
    </source>
</evidence>
<evidence type="ECO:0000256" key="2">
    <source>
        <dbReference type="SAM" id="MobiDB-lite"/>
    </source>
</evidence>
<feature type="region of interest" description="Disordered" evidence="2">
    <location>
        <begin position="17"/>
        <end position="45"/>
    </location>
</feature>
<dbReference type="Pfam" id="PF00786">
    <property type="entry name" value="PBD"/>
    <property type="match status" value="1"/>
</dbReference>
<dbReference type="PROSITE" id="PS50108">
    <property type="entry name" value="CRIB"/>
    <property type="match status" value="1"/>
</dbReference>
<accession>A0A8S0P823</accession>
<dbReference type="CDD" id="cd00159">
    <property type="entry name" value="RhoGAP"/>
    <property type="match status" value="1"/>
</dbReference>
<feature type="domain" description="CRIB" evidence="3">
    <location>
        <begin position="123"/>
        <end position="136"/>
    </location>
</feature>
<dbReference type="InterPro" id="IPR044785">
    <property type="entry name" value="RopGAP1-5"/>
</dbReference>
<dbReference type="PANTHER" id="PTHR23177:SF74">
    <property type="entry name" value="RHO GTPASE-ACTIVATING PROTEIN 3"/>
    <property type="match status" value="1"/>
</dbReference>
<dbReference type="CDD" id="cd00132">
    <property type="entry name" value="CRIB"/>
    <property type="match status" value="1"/>
</dbReference>
<evidence type="ECO:0000259" key="4">
    <source>
        <dbReference type="PROSITE" id="PS50238"/>
    </source>
</evidence>
<comment type="caution">
    <text evidence="5">The sequence shown here is derived from an EMBL/GenBank/DDBJ whole genome shotgun (WGS) entry which is preliminary data.</text>
</comment>
<dbReference type="Gramene" id="OE9A101553T1">
    <property type="protein sequence ID" value="OE9A101553C1"/>
    <property type="gene ID" value="OE9A101553"/>
</dbReference>